<proteinExistence type="predicted"/>
<feature type="region of interest" description="Disordered" evidence="1">
    <location>
        <begin position="1"/>
        <end position="33"/>
    </location>
</feature>
<feature type="compositionally biased region" description="Basic and acidic residues" evidence="1">
    <location>
        <begin position="1"/>
        <end position="13"/>
    </location>
</feature>
<dbReference type="Proteomes" id="UP000324222">
    <property type="component" value="Unassembled WGS sequence"/>
</dbReference>
<accession>A0A5B7KB98</accession>
<gene>
    <name evidence="2" type="ORF">E2C01_097443</name>
</gene>
<organism evidence="2 3">
    <name type="scientific">Portunus trituberculatus</name>
    <name type="common">Swimming crab</name>
    <name type="synonym">Neptunus trituberculatus</name>
    <dbReference type="NCBI Taxonomy" id="210409"/>
    <lineage>
        <taxon>Eukaryota</taxon>
        <taxon>Metazoa</taxon>
        <taxon>Ecdysozoa</taxon>
        <taxon>Arthropoda</taxon>
        <taxon>Crustacea</taxon>
        <taxon>Multicrustacea</taxon>
        <taxon>Malacostraca</taxon>
        <taxon>Eumalacostraca</taxon>
        <taxon>Eucarida</taxon>
        <taxon>Decapoda</taxon>
        <taxon>Pleocyemata</taxon>
        <taxon>Brachyura</taxon>
        <taxon>Eubrachyura</taxon>
        <taxon>Portunoidea</taxon>
        <taxon>Portunidae</taxon>
        <taxon>Portuninae</taxon>
        <taxon>Portunus</taxon>
    </lineage>
</organism>
<keyword evidence="3" id="KW-1185">Reference proteome</keyword>
<reference evidence="2 3" key="1">
    <citation type="submission" date="2019-05" db="EMBL/GenBank/DDBJ databases">
        <title>Another draft genome of Portunus trituberculatus and its Hox gene families provides insights of decapod evolution.</title>
        <authorList>
            <person name="Jeong J.-H."/>
            <person name="Song I."/>
            <person name="Kim S."/>
            <person name="Choi T."/>
            <person name="Kim D."/>
            <person name="Ryu S."/>
            <person name="Kim W."/>
        </authorList>
    </citation>
    <scope>NUCLEOTIDE SEQUENCE [LARGE SCALE GENOMIC DNA]</scope>
    <source>
        <tissue evidence="2">Muscle</tissue>
    </source>
</reference>
<dbReference type="EMBL" id="VSRR010129018">
    <property type="protein sequence ID" value="MPD01895.1"/>
    <property type="molecule type" value="Genomic_DNA"/>
</dbReference>
<comment type="caution">
    <text evidence="2">The sequence shown here is derived from an EMBL/GenBank/DDBJ whole genome shotgun (WGS) entry which is preliminary data.</text>
</comment>
<dbReference type="AlphaFoldDB" id="A0A5B7KB98"/>
<sequence>MREGGKEASRETGRQAGRQGVKQAGREANREAGSIKSRLLFSAKYSMQDKQYVTLKCQIPTPLRHYLLPNEEEEEEEEEESQVRGTDLVWLYLRHT</sequence>
<evidence type="ECO:0000256" key="1">
    <source>
        <dbReference type="SAM" id="MobiDB-lite"/>
    </source>
</evidence>
<evidence type="ECO:0000313" key="3">
    <source>
        <dbReference type="Proteomes" id="UP000324222"/>
    </source>
</evidence>
<name>A0A5B7KB98_PORTR</name>
<protein>
    <submittedName>
        <fullName evidence="2">Uncharacterized protein</fullName>
    </submittedName>
</protein>
<evidence type="ECO:0000313" key="2">
    <source>
        <dbReference type="EMBL" id="MPD01895.1"/>
    </source>
</evidence>